<dbReference type="NCBIfam" id="TIGR00229">
    <property type="entry name" value="sensory_box"/>
    <property type="match status" value="2"/>
</dbReference>
<dbReference type="Pfam" id="PF02518">
    <property type="entry name" value="HATPase_c"/>
    <property type="match status" value="1"/>
</dbReference>
<evidence type="ECO:0000256" key="1">
    <source>
        <dbReference type="ARBA" id="ARBA00000085"/>
    </source>
</evidence>
<dbReference type="InterPro" id="IPR035965">
    <property type="entry name" value="PAS-like_dom_sf"/>
</dbReference>
<dbReference type="PANTHER" id="PTHR43304">
    <property type="entry name" value="PHYTOCHROME-LIKE PROTEIN CPH1"/>
    <property type="match status" value="1"/>
</dbReference>
<dbReference type="SMART" id="SM00387">
    <property type="entry name" value="HATPase_c"/>
    <property type="match status" value="1"/>
</dbReference>
<evidence type="ECO:0000256" key="6">
    <source>
        <dbReference type="SAM" id="Phobius"/>
    </source>
</evidence>
<dbReference type="STRING" id="1385369.N825_11795"/>
<keyword evidence="6" id="KW-0812">Transmembrane</keyword>
<dbReference type="Pfam" id="PF08448">
    <property type="entry name" value="PAS_4"/>
    <property type="match status" value="1"/>
</dbReference>
<dbReference type="InterPro" id="IPR005467">
    <property type="entry name" value="His_kinase_dom"/>
</dbReference>
<dbReference type="EMBL" id="AVFL01000027">
    <property type="protein sequence ID" value="EWY37357.1"/>
    <property type="molecule type" value="Genomic_DNA"/>
</dbReference>
<dbReference type="InterPro" id="IPR000014">
    <property type="entry name" value="PAS"/>
</dbReference>
<keyword evidence="3" id="KW-0597">Phosphoprotein</keyword>
<protein>
    <recommendedName>
        <fullName evidence="2">histidine kinase</fullName>
        <ecNumber evidence="2">2.7.13.3</ecNumber>
    </recommendedName>
</protein>
<dbReference type="Gene3D" id="3.30.450.20">
    <property type="entry name" value="PAS domain"/>
    <property type="match status" value="2"/>
</dbReference>
<evidence type="ECO:0000256" key="5">
    <source>
        <dbReference type="ARBA" id="ARBA00022777"/>
    </source>
</evidence>
<keyword evidence="6" id="KW-1133">Transmembrane helix</keyword>
<feature type="domain" description="PAS" evidence="8">
    <location>
        <begin position="213"/>
        <end position="266"/>
    </location>
</feature>
<dbReference type="InterPro" id="IPR036890">
    <property type="entry name" value="HATPase_C_sf"/>
</dbReference>
<evidence type="ECO:0000259" key="7">
    <source>
        <dbReference type="PROSITE" id="PS50109"/>
    </source>
</evidence>
<dbReference type="RefSeq" id="WP_198038919.1">
    <property type="nucleotide sequence ID" value="NZ_AVFL01000027.1"/>
</dbReference>
<dbReference type="Pfam" id="PF00512">
    <property type="entry name" value="HisKA"/>
    <property type="match status" value="1"/>
</dbReference>
<dbReference type="AlphaFoldDB" id="W9GY33"/>
<reference evidence="9 10" key="1">
    <citation type="submission" date="2013-08" db="EMBL/GenBank/DDBJ databases">
        <title>The genome sequence of Skermanella stibiiresistens.</title>
        <authorList>
            <person name="Zhu W."/>
            <person name="Wang G."/>
        </authorList>
    </citation>
    <scope>NUCLEOTIDE SEQUENCE [LARGE SCALE GENOMIC DNA]</scope>
    <source>
        <strain evidence="9 10">SB22</strain>
    </source>
</reference>
<dbReference type="GO" id="GO:0000155">
    <property type="term" value="F:phosphorelay sensor kinase activity"/>
    <property type="evidence" value="ECO:0007669"/>
    <property type="project" value="InterPro"/>
</dbReference>
<dbReference type="InterPro" id="IPR004358">
    <property type="entry name" value="Sig_transdc_His_kin-like_C"/>
</dbReference>
<dbReference type="InterPro" id="IPR003661">
    <property type="entry name" value="HisK_dim/P_dom"/>
</dbReference>
<feature type="domain" description="Histidine kinase" evidence="7">
    <location>
        <begin position="364"/>
        <end position="579"/>
    </location>
</feature>
<name>W9GY33_9PROT</name>
<dbReference type="PROSITE" id="PS50109">
    <property type="entry name" value="HIS_KIN"/>
    <property type="match status" value="1"/>
</dbReference>
<dbReference type="PROSITE" id="PS50112">
    <property type="entry name" value="PAS"/>
    <property type="match status" value="2"/>
</dbReference>
<dbReference type="SMART" id="SM00388">
    <property type="entry name" value="HisKA"/>
    <property type="match status" value="1"/>
</dbReference>
<accession>W9GY33</accession>
<comment type="caution">
    <text evidence="9">The sequence shown here is derived from an EMBL/GenBank/DDBJ whole genome shotgun (WGS) entry which is preliminary data.</text>
</comment>
<evidence type="ECO:0000256" key="4">
    <source>
        <dbReference type="ARBA" id="ARBA00022679"/>
    </source>
</evidence>
<comment type="catalytic activity">
    <reaction evidence="1">
        <text>ATP + protein L-histidine = ADP + protein N-phospho-L-histidine.</text>
        <dbReference type="EC" id="2.7.13.3"/>
    </reaction>
</comment>
<gene>
    <name evidence="9" type="ORF">N825_11795</name>
</gene>
<dbReference type="InterPro" id="IPR003594">
    <property type="entry name" value="HATPase_dom"/>
</dbReference>
<evidence type="ECO:0000256" key="2">
    <source>
        <dbReference type="ARBA" id="ARBA00012438"/>
    </source>
</evidence>
<dbReference type="CDD" id="cd00082">
    <property type="entry name" value="HisKA"/>
    <property type="match status" value="1"/>
</dbReference>
<dbReference type="PANTHER" id="PTHR43304:SF1">
    <property type="entry name" value="PAC DOMAIN-CONTAINING PROTEIN"/>
    <property type="match status" value="1"/>
</dbReference>
<proteinExistence type="predicted"/>
<evidence type="ECO:0000259" key="8">
    <source>
        <dbReference type="PROSITE" id="PS50112"/>
    </source>
</evidence>
<evidence type="ECO:0000313" key="9">
    <source>
        <dbReference type="EMBL" id="EWY37357.1"/>
    </source>
</evidence>
<dbReference type="Proteomes" id="UP000019486">
    <property type="component" value="Unassembled WGS sequence"/>
</dbReference>
<dbReference type="EC" id="2.7.13.3" evidence="2"/>
<feature type="domain" description="PAS" evidence="8">
    <location>
        <begin position="86"/>
        <end position="130"/>
    </location>
</feature>
<dbReference type="GO" id="GO:0006355">
    <property type="term" value="P:regulation of DNA-templated transcription"/>
    <property type="evidence" value="ECO:0007669"/>
    <property type="project" value="InterPro"/>
</dbReference>
<dbReference type="Gene3D" id="3.30.565.10">
    <property type="entry name" value="Histidine kinase-like ATPase, C-terminal domain"/>
    <property type="match status" value="1"/>
</dbReference>
<evidence type="ECO:0000313" key="10">
    <source>
        <dbReference type="Proteomes" id="UP000019486"/>
    </source>
</evidence>
<keyword evidence="5" id="KW-0418">Kinase</keyword>
<dbReference type="SUPFAM" id="SSF55785">
    <property type="entry name" value="PYP-like sensor domain (PAS domain)"/>
    <property type="match status" value="2"/>
</dbReference>
<dbReference type="PATRIC" id="fig|1385369.3.peg.5628"/>
<dbReference type="Pfam" id="PF00989">
    <property type="entry name" value="PAS"/>
    <property type="match status" value="1"/>
</dbReference>
<dbReference type="SUPFAM" id="SSF55874">
    <property type="entry name" value="ATPase domain of HSP90 chaperone/DNA topoisomerase II/histidine kinase"/>
    <property type="match status" value="1"/>
</dbReference>
<dbReference type="InterPro" id="IPR013656">
    <property type="entry name" value="PAS_4"/>
</dbReference>
<keyword evidence="6" id="KW-0472">Membrane</keyword>
<keyword evidence="10" id="KW-1185">Reference proteome</keyword>
<dbReference type="CDD" id="cd00130">
    <property type="entry name" value="PAS"/>
    <property type="match status" value="2"/>
</dbReference>
<dbReference type="InterPro" id="IPR052162">
    <property type="entry name" value="Sensor_kinase/Photoreceptor"/>
</dbReference>
<dbReference type="InterPro" id="IPR036097">
    <property type="entry name" value="HisK_dim/P_sf"/>
</dbReference>
<dbReference type="SUPFAM" id="SSF47384">
    <property type="entry name" value="Homodimeric domain of signal transducing histidine kinase"/>
    <property type="match status" value="1"/>
</dbReference>
<dbReference type="SMART" id="SM00091">
    <property type="entry name" value="PAS"/>
    <property type="match status" value="2"/>
</dbReference>
<keyword evidence="4" id="KW-0808">Transferase</keyword>
<organism evidence="9 10">
    <name type="scientific">Skermanella stibiiresistens SB22</name>
    <dbReference type="NCBI Taxonomy" id="1385369"/>
    <lineage>
        <taxon>Bacteria</taxon>
        <taxon>Pseudomonadati</taxon>
        <taxon>Pseudomonadota</taxon>
        <taxon>Alphaproteobacteria</taxon>
        <taxon>Rhodospirillales</taxon>
        <taxon>Azospirillaceae</taxon>
        <taxon>Skermanella</taxon>
    </lineage>
</organism>
<dbReference type="FunFam" id="3.30.565.10:FF:000006">
    <property type="entry name" value="Sensor histidine kinase WalK"/>
    <property type="match status" value="1"/>
</dbReference>
<evidence type="ECO:0000256" key="3">
    <source>
        <dbReference type="ARBA" id="ARBA00022553"/>
    </source>
</evidence>
<sequence length="585" mass="64282">MTGQAVSIITSETPKPHPIPHAGIPILGTAFGLIVAVALSGAQDPIWRVAAALATVTALVAVAAIQRPLLRRIDQMASRERELSEELERRQKLMDHIPLPLSIRDGNGVFTHCNTAFLELTGRSSRDVIGLMSADVFGAAAGRLLDQDFERALGHPGTLRLEMALPDQSGAARDVIIYRSAHFPPNGGSGAFVISVTLEDTERKRAERALRDQVAFLSTLLDTIPSPIYYKDRSGRYLGCNSAFAAIHGRTVDQVVGQRAGDLMEPGMAGLDDNTDLCLMMLEDPFQVYETQIDLADGSRHDILFSKALYRQFDGSVGGLVGVMTDTTDRNWHELEIAAARDQMARQAEDLKRSNAELEQFAYVASHDLREPLRMVNSYLSLLERRYGDKLDKDAHDFIDFARDGGKRMDRLILDLLEYSRVGRRGGPPGPISMAEVIDTARRNLEVAFAERGAVLTLAADLPVVLGDDTELTRLFQNLIGNAIKYCAPDVTPEIAIDWTDEPGFWRFGVGDTGLGIAPEHFERIFMVFQRLHGRGEYDGTGIGLAICRKIVEHHGGRIWVTSEPGRGSTFHFTLAKSRDSGPVA</sequence>
<dbReference type="InterPro" id="IPR013767">
    <property type="entry name" value="PAS_fold"/>
</dbReference>
<dbReference type="PRINTS" id="PR00344">
    <property type="entry name" value="BCTRLSENSOR"/>
</dbReference>
<feature type="transmembrane region" description="Helical" evidence="6">
    <location>
        <begin position="21"/>
        <end position="40"/>
    </location>
</feature>
<feature type="transmembrane region" description="Helical" evidence="6">
    <location>
        <begin position="46"/>
        <end position="65"/>
    </location>
</feature>
<dbReference type="Gene3D" id="1.10.287.130">
    <property type="match status" value="1"/>
</dbReference>